<dbReference type="PRINTS" id="PR00723">
    <property type="entry name" value="SUBTILISIN"/>
</dbReference>
<dbReference type="PROSITE" id="PS00138">
    <property type="entry name" value="SUBTILASE_SER"/>
    <property type="match status" value="1"/>
</dbReference>
<dbReference type="OrthoDB" id="10256524at2759"/>
<proteinExistence type="inferred from homology"/>
<dbReference type="InterPro" id="IPR045051">
    <property type="entry name" value="SBT"/>
</dbReference>
<feature type="domain" description="Peptidase S8/S53" evidence="10">
    <location>
        <begin position="141"/>
        <end position="576"/>
    </location>
</feature>
<dbReference type="InterPro" id="IPR022398">
    <property type="entry name" value="Peptidase_S8_His-AS"/>
</dbReference>
<protein>
    <submittedName>
        <fullName evidence="13">Uncharacterized protein</fullName>
    </submittedName>
</protein>
<evidence type="ECO:0000256" key="5">
    <source>
        <dbReference type="ARBA" id="ARBA00022825"/>
    </source>
</evidence>
<dbReference type="ExpressionAtlas" id="A0A5S9Y3F4">
    <property type="expression patterns" value="baseline and differential"/>
</dbReference>
<reference evidence="13 14" key="1">
    <citation type="submission" date="2019-12" db="EMBL/GenBank/DDBJ databases">
        <authorList>
            <person name="Jiao W.-B."/>
            <person name="Schneeberger K."/>
        </authorList>
    </citation>
    <scope>NUCLEOTIDE SEQUENCE [LARGE SCALE GENOMIC DNA]</scope>
    <source>
        <strain evidence="14">cv. C24</strain>
    </source>
</reference>
<dbReference type="FunFam" id="2.60.40.2310:FF:000001">
    <property type="entry name" value="Subtilisin-like protease SBT1.5"/>
    <property type="match status" value="1"/>
</dbReference>
<sequence length="762" mass="82881">MMSSIVSWWFFWVISAVCILKVEFNIVEGGAYEETKVHIVYLGEKEHNDPELVTSSHLRMLESLLGSKKDASESIVHSYRNGFSGFAAHLTDSQAEQISEHPDVVQVTPNTFYELQTTRTFDYLGLSHSTPKGLLHEAKMGEDIIIGVLDSGVWPESQSFNDKGLGPIPKRWKGMCVDGEDFDSKKHCNKKLIGARYYMDSLFRRNKTDSGIPDTEYMSARESLPHGTHVASTAGGSFVSNVSDNGFGVGTIRGGAPRARIAVYKVCWQRVDRTCASADIIKAMDDAIADGVDLITISIGRPNPVLAEVDVYNQISYGAFHAVAKGIPVLSAGGNFGPGAYTVQNIAPWIITVAATTLDRWYPTPLTLGNNVTLMARTPYKGNEIQGDLMFVYSPDEMTSAAKGKVVLTFTTGSEESQAGYVTKLFQVEAKAVIIAAKRNDVIKVSEGLPIIMVDYEHGSTIWKYLSITRMPTIKISSAIALNGRLVATKVADFSGRGPNSISPYVLKPDVAAPGVAIVAASTPESMGTEEGFAIQSGTSMSTPVVAGLVALLRAVHPDWSPAALKSALITTASTTDPYGEPIFSEGMTRKLADPFDFGGGLVNPNKAADPGLVYDISAEDYRLFLCASHYDEKQITKISKTHTPYRCPSPKPSMLDLNLPSITIPFLKEDVTLTRTVTNVGPVDSVYKLIVEPPLGVKISVTPNTLLFNSNVKILSYKVTVSTTHKSNSIYYFGSLTWTDGSHKVTIPLSVRTQMLMYFDQ</sequence>
<gene>
    <name evidence="13" type="ORF">C24_LOCUS21881</name>
</gene>
<dbReference type="GO" id="GO:0004252">
    <property type="term" value="F:serine-type endopeptidase activity"/>
    <property type="evidence" value="ECO:0007669"/>
    <property type="project" value="UniProtKB-UniRule"/>
</dbReference>
<dbReference type="Gene3D" id="2.60.40.2310">
    <property type="match status" value="1"/>
</dbReference>
<evidence type="ECO:0000256" key="1">
    <source>
        <dbReference type="ARBA" id="ARBA00011073"/>
    </source>
</evidence>
<dbReference type="Gene3D" id="3.50.30.30">
    <property type="match status" value="1"/>
</dbReference>
<dbReference type="CDD" id="cd04852">
    <property type="entry name" value="Peptidases_S8_3"/>
    <property type="match status" value="1"/>
</dbReference>
<dbReference type="FunFam" id="3.30.70.80:FF:000002">
    <property type="entry name" value="Subtilisin-like protease SBT5.3"/>
    <property type="match status" value="1"/>
</dbReference>
<evidence type="ECO:0000256" key="7">
    <source>
        <dbReference type="PIRSR" id="PIRSR615500-1"/>
    </source>
</evidence>
<evidence type="ECO:0000313" key="13">
    <source>
        <dbReference type="EMBL" id="CAA0402109.1"/>
    </source>
</evidence>
<name>A0A5S9Y3F4_ARATH</name>
<keyword evidence="4 8" id="KW-0378">Hydrolase</keyword>
<dbReference type="InterPro" id="IPR015500">
    <property type="entry name" value="Peptidase_S8_subtilisin-rel"/>
</dbReference>
<dbReference type="SUPFAM" id="SSF52743">
    <property type="entry name" value="Subtilisin-like"/>
    <property type="match status" value="1"/>
</dbReference>
<dbReference type="InterPro" id="IPR010259">
    <property type="entry name" value="S8pro/Inhibitor_I9"/>
</dbReference>
<keyword evidence="6" id="KW-0325">Glycoprotein</keyword>
<dbReference type="Pfam" id="PF17766">
    <property type="entry name" value="fn3_6"/>
    <property type="match status" value="1"/>
</dbReference>
<dbReference type="InterPro" id="IPR041469">
    <property type="entry name" value="Subtilisin-like_FN3"/>
</dbReference>
<dbReference type="Pfam" id="PF00082">
    <property type="entry name" value="Peptidase_S8"/>
    <property type="match status" value="1"/>
</dbReference>
<comment type="similarity">
    <text evidence="1 8">Belongs to the peptidase S8 family.</text>
</comment>
<dbReference type="Proteomes" id="UP000434276">
    <property type="component" value="Unassembled WGS sequence"/>
</dbReference>
<evidence type="ECO:0000256" key="3">
    <source>
        <dbReference type="ARBA" id="ARBA00022729"/>
    </source>
</evidence>
<dbReference type="Pfam" id="PF05922">
    <property type="entry name" value="Inhibitor_I9"/>
    <property type="match status" value="1"/>
</dbReference>
<feature type="domain" description="Inhibitor I9" evidence="11">
    <location>
        <begin position="37"/>
        <end position="116"/>
    </location>
</feature>
<evidence type="ECO:0000256" key="6">
    <source>
        <dbReference type="ARBA" id="ARBA00023180"/>
    </source>
</evidence>
<accession>A0A5S9Y3F4</accession>
<dbReference type="CDD" id="cd02120">
    <property type="entry name" value="PA_subtilisin_like"/>
    <property type="match status" value="1"/>
</dbReference>
<feature type="active site" description="Charge relay system" evidence="7 8">
    <location>
        <position position="226"/>
    </location>
</feature>
<feature type="chain" id="PRO_5024950012" evidence="9">
    <location>
        <begin position="17"/>
        <end position="762"/>
    </location>
</feature>
<dbReference type="EMBL" id="CACSHJ010000096">
    <property type="protein sequence ID" value="CAA0402109.1"/>
    <property type="molecule type" value="Genomic_DNA"/>
</dbReference>
<evidence type="ECO:0000313" key="14">
    <source>
        <dbReference type="Proteomes" id="UP000434276"/>
    </source>
</evidence>
<feature type="active site" description="Charge relay system" evidence="7 8">
    <location>
        <position position="540"/>
    </location>
</feature>
<evidence type="ECO:0000259" key="10">
    <source>
        <dbReference type="Pfam" id="PF00082"/>
    </source>
</evidence>
<dbReference type="GO" id="GO:0006508">
    <property type="term" value="P:proteolysis"/>
    <property type="evidence" value="ECO:0007669"/>
    <property type="project" value="UniProtKB-KW"/>
</dbReference>
<dbReference type="Gene3D" id="3.30.70.80">
    <property type="entry name" value="Peptidase S8 propeptide/proteinase inhibitor I9"/>
    <property type="match status" value="1"/>
</dbReference>
<evidence type="ECO:0000259" key="11">
    <source>
        <dbReference type="Pfam" id="PF05922"/>
    </source>
</evidence>
<dbReference type="FunFam" id="3.40.50.200:FF:000006">
    <property type="entry name" value="Subtilisin-like protease SBT1.5"/>
    <property type="match status" value="1"/>
</dbReference>
<dbReference type="PROSITE" id="PS00137">
    <property type="entry name" value="SUBTILASE_HIS"/>
    <property type="match status" value="1"/>
</dbReference>
<dbReference type="AlphaFoldDB" id="A0A5S9Y3F4"/>
<dbReference type="InterPro" id="IPR037045">
    <property type="entry name" value="S8pro/Inhibitor_I9_sf"/>
</dbReference>
<keyword evidence="3 9" id="KW-0732">Signal</keyword>
<feature type="signal peptide" evidence="9">
    <location>
        <begin position="1"/>
        <end position="16"/>
    </location>
</feature>
<dbReference type="PROSITE" id="PS51892">
    <property type="entry name" value="SUBTILASE"/>
    <property type="match status" value="1"/>
</dbReference>
<feature type="domain" description="Subtilisin-like protease fibronectin type-III" evidence="12">
    <location>
        <begin position="657"/>
        <end position="752"/>
    </location>
</feature>
<organism evidence="13 14">
    <name type="scientific">Arabidopsis thaliana</name>
    <name type="common">Mouse-ear cress</name>
    <dbReference type="NCBI Taxonomy" id="3702"/>
    <lineage>
        <taxon>Eukaryota</taxon>
        <taxon>Viridiplantae</taxon>
        <taxon>Streptophyta</taxon>
        <taxon>Embryophyta</taxon>
        <taxon>Tracheophyta</taxon>
        <taxon>Spermatophyta</taxon>
        <taxon>Magnoliopsida</taxon>
        <taxon>eudicotyledons</taxon>
        <taxon>Gunneridae</taxon>
        <taxon>Pentapetalae</taxon>
        <taxon>rosids</taxon>
        <taxon>malvids</taxon>
        <taxon>Brassicales</taxon>
        <taxon>Brassicaceae</taxon>
        <taxon>Camelineae</taxon>
        <taxon>Arabidopsis</taxon>
    </lineage>
</organism>
<dbReference type="InterPro" id="IPR036852">
    <property type="entry name" value="Peptidase_S8/S53_dom_sf"/>
</dbReference>
<keyword evidence="2 8" id="KW-0645">Protease</keyword>
<keyword evidence="5 8" id="KW-0720">Serine protease</keyword>
<evidence type="ECO:0000256" key="8">
    <source>
        <dbReference type="PROSITE-ProRule" id="PRU01240"/>
    </source>
</evidence>
<dbReference type="InterPro" id="IPR000209">
    <property type="entry name" value="Peptidase_S8/S53_dom"/>
</dbReference>
<evidence type="ECO:0000256" key="4">
    <source>
        <dbReference type="ARBA" id="ARBA00022801"/>
    </source>
</evidence>
<dbReference type="Gene3D" id="3.40.50.200">
    <property type="entry name" value="Peptidase S8/S53 domain"/>
    <property type="match status" value="1"/>
</dbReference>
<evidence type="ECO:0000256" key="9">
    <source>
        <dbReference type="SAM" id="SignalP"/>
    </source>
</evidence>
<dbReference type="InterPro" id="IPR034197">
    <property type="entry name" value="Peptidases_S8_3"/>
</dbReference>
<feature type="active site" description="Charge relay system" evidence="7 8">
    <location>
        <position position="150"/>
    </location>
</feature>
<evidence type="ECO:0000259" key="12">
    <source>
        <dbReference type="Pfam" id="PF17766"/>
    </source>
</evidence>
<dbReference type="PANTHER" id="PTHR10795">
    <property type="entry name" value="PROPROTEIN CONVERTASE SUBTILISIN/KEXIN"/>
    <property type="match status" value="1"/>
</dbReference>
<evidence type="ECO:0000256" key="2">
    <source>
        <dbReference type="ARBA" id="ARBA00022670"/>
    </source>
</evidence>
<dbReference type="InterPro" id="IPR023828">
    <property type="entry name" value="Peptidase_S8_Ser-AS"/>
</dbReference>